<comment type="caution">
    <text evidence="1">The sequence shown here is derived from an EMBL/GenBank/DDBJ whole genome shotgun (WGS) entry which is preliminary data.</text>
</comment>
<sequence length="40" mass="4650">MSVFMGFSVLRICLLLAPGLSGFNVRWKEYLPFVNEMRLN</sequence>
<name>A0A256FJS4_9HYPH</name>
<protein>
    <submittedName>
        <fullName evidence="1">Uncharacterized protein</fullName>
    </submittedName>
</protein>
<evidence type="ECO:0000313" key="1">
    <source>
        <dbReference type="EMBL" id="OYR15018.1"/>
    </source>
</evidence>
<gene>
    <name evidence="1" type="ORF">CEV31_3272</name>
</gene>
<dbReference type="EMBL" id="NNRJ01000051">
    <property type="protein sequence ID" value="OYR15018.1"/>
    <property type="molecule type" value="Genomic_DNA"/>
</dbReference>
<reference evidence="1 2" key="1">
    <citation type="submission" date="2017-07" db="EMBL/GenBank/DDBJ databases">
        <title>Phylogenetic study on the rhizospheric bacterium Ochrobactrum sp. A44.</title>
        <authorList>
            <person name="Krzyzanowska D.M."/>
            <person name="Ossowicki A."/>
            <person name="Rajewska M."/>
            <person name="Maciag T."/>
            <person name="Kaczynski Z."/>
            <person name="Czerwicka M."/>
            <person name="Jafra S."/>
        </authorList>
    </citation>
    <scope>NUCLEOTIDE SEQUENCE [LARGE SCALE GENOMIC DNA]</scope>
    <source>
        <strain evidence="1 2">DSM 7216</strain>
    </source>
</reference>
<evidence type="ECO:0000313" key="2">
    <source>
        <dbReference type="Proteomes" id="UP000215590"/>
    </source>
</evidence>
<proteinExistence type="predicted"/>
<dbReference type="Proteomes" id="UP000215590">
    <property type="component" value="Unassembled WGS sequence"/>
</dbReference>
<organism evidence="1 2">
    <name type="scientific">Brucella thiophenivorans</name>
    <dbReference type="NCBI Taxonomy" id="571255"/>
    <lineage>
        <taxon>Bacteria</taxon>
        <taxon>Pseudomonadati</taxon>
        <taxon>Pseudomonadota</taxon>
        <taxon>Alphaproteobacteria</taxon>
        <taxon>Hyphomicrobiales</taxon>
        <taxon>Brucellaceae</taxon>
        <taxon>Brucella/Ochrobactrum group</taxon>
        <taxon>Brucella</taxon>
    </lineage>
</organism>
<accession>A0A256FJS4</accession>
<dbReference type="AlphaFoldDB" id="A0A256FJS4"/>
<keyword evidence="2" id="KW-1185">Reference proteome</keyword>